<evidence type="ECO:0000256" key="1">
    <source>
        <dbReference type="ARBA" id="ARBA00004370"/>
    </source>
</evidence>
<sequence>MLSNSALYLGLLTLFQYLGHHVTEAAYCFYSYYYAYYYCYYYSYYSSEGSIAGFVFGGIVVVVVIVVVIIIIKKKHVGRAGRIHNEQTATTVTTVYAPQPQPGYGGPGMAPQYNQNPAYPPPGGSYPPPPPPGGSYPPPGGSYPPPGGSCLSL</sequence>
<dbReference type="InterPro" id="IPR026910">
    <property type="entry name" value="Shisa"/>
</dbReference>
<evidence type="ECO:0000256" key="6">
    <source>
        <dbReference type="SAM" id="Phobius"/>
    </source>
</evidence>
<keyword evidence="4 6" id="KW-0472">Membrane</keyword>
<keyword evidence="3 6" id="KW-1133">Transmembrane helix</keyword>
<evidence type="ECO:0000256" key="2">
    <source>
        <dbReference type="ARBA" id="ARBA00022692"/>
    </source>
</evidence>
<evidence type="ECO:0000256" key="5">
    <source>
        <dbReference type="SAM" id="MobiDB-lite"/>
    </source>
</evidence>
<evidence type="ECO:0000313" key="7">
    <source>
        <dbReference type="EnsemblMetazoa" id="G29314.1:cds"/>
    </source>
</evidence>
<evidence type="ECO:0000256" key="3">
    <source>
        <dbReference type="ARBA" id="ARBA00022989"/>
    </source>
</evidence>
<evidence type="ECO:0008006" key="9">
    <source>
        <dbReference type="Google" id="ProtNLM"/>
    </source>
</evidence>
<dbReference type="PANTHER" id="PTHR31395:SF23">
    <property type="entry name" value="GEO05642P1"/>
    <property type="match status" value="1"/>
</dbReference>
<dbReference type="KEGG" id="crg:136269535"/>
<dbReference type="AlphaFoldDB" id="A0A8W8LQX7"/>
<reference evidence="7" key="1">
    <citation type="submission" date="2022-08" db="UniProtKB">
        <authorList>
            <consortium name="EnsemblMetazoa"/>
        </authorList>
    </citation>
    <scope>IDENTIFICATION</scope>
    <source>
        <strain evidence="7">05x7-T-G4-1.051#20</strain>
    </source>
</reference>
<organism evidence="7 8">
    <name type="scientific">Magallana gigas</name>
    <name type="common">Pacific oyster</name>
    <name type="synonym">Crassostrea gigas</name>
    <dbReference type="NCBI Taxonomy" id="29159"/>
    <lineage>
        <taxon>Eukaryota</taxon>
        <taxon>Metazoa</taxon>
        <taxon>Spiralia</taxon>
        <taxon>Lophotrochozoa</taxon>
        <taxon>Mollusca</taxon>
        <taxon>Bivalvia</taxon>
        <taxon>Autobranchia</taxon>
        <taxon>Pteriomorphia</taxon>
        <taxon>Ostreida</taxon>
        <taxon>Ostreoidea</taxon>
        <taxon>Ostreidae</taxon>
        <taxon>Magallana</taxon>
    </lineage>
</organism>
<name>A0A8W8LQX7_MAGGI</name>
<feature type="compositionally biased region" description="Pro residues" evidence="5">
    <location>
        <begin position="118"/>
        <end position="147"/>
    </location>
</feature>
<accession>A0A8W8LQX7</accession>
<dbReference type="Proteomes" id="UP000005408">
    <property type="component" value="Unassembled WGS sequence"/>
</dbReference>
<comment type="subcellular location">
    <subcellularLocation>
        <location evidence="1">Membrane</location>
    </subcellularLocation>
</comment>
<keyword evidence="8" id="KW-1185">Reference proteome</keyword>
<keyword evidence="2 6" id="KW-0812">Transmembrane</keyword>
<proteinExistence type="predicted"/>
<dbReference type="GeneID" id="136269535"/>
<feature type="transmembrane region" description="Helical" evidence="6">
    <location>
        <begin position="49"/>
        <end position="72"/>
    </location>
</feature>
<dbReference type="EnsemblMetazoa" id="G29314.1">
    <property type="protein sequence ID" value="G29314.1:cds"/>
    <property type="gene ID" value="G29314"/>
</dbReference>
<feature type="region of interest" description="Disordered" evidence="5">
    <location>
        <begin position="96"/>
        <end position="153"/>
    </location>
</feature>
<protein>
    <recommendedName>
        <fullName evidence="9">Cysteine and tyrosine-rich protein 1</fullName>
    </recommendedName>
</protein>
<evidence type="ECO:0000256" key="4">
    <source>
        <dbReference type="ARBA" id="ARBA00023136"/>
    </source>
</evidence>
<dbReference type="PANTHER" id="PTHR31395">
    <property type="entry name" value="SHISA"/>
    <property type="match status" value="1"/>
</dbReference>
<evidence type="ECO:0000313" key="8">
    <source>
        <dbReference type="Proteomes" id="UP000005408"/>
    </source>
</evidence>
<dbReference type="GO" id="GO:0016020">
    <property type="term" value="C:membrane"/>
    <property type="evidence" value="ECO:0007669"/>
    <property type="project" value="UniProtKB-SubCell"/>
</dbReference>
<dbReference type="RefSeq" id="XP_065938281.1">
    <property type="nucleotide sequence ID" value="XM_066082209.1"/>
</dbReference>